<feature type="domain" description="Activator of Hsp90 ATPase homologue 1/2-like C-terminal" evidence="2">
    <location>
        <begin position="25"/>
        <end position="161"/>
    </location>
</feature>
<protein>
    <submittedName>
        <fullName evidence="3">SRPBCC domain-containing protein</fullName>
    </submittedName>
</protein>
<dbReference type="Gene3D" id="3.30.530.20">
    <property type="match status" value="1"/>
</dbReference>
<sequence length="162" mass="18469">MKCEGSLCQLKKKKNRIIFSRTFQASIEKVFDAYTKKELFEQWFHPKGASIEVYHFNAVEGGEAFFAIQAPNMTSYTVTEYQKVDKPNHIEYLDYFANSKGEKDTSMPGMQIFMNFEEQNGQTTVTSTSVFPTQEAAQQALDMGVEQGMDSTLDQLDKLLKS</sequence>
<organism evidence="3 4">
    <name type="scientific">Staphylococcus capitis</name>
    <dbReference type="NCBI Taxonomy" id="29388"/>
    <lineage>
        <taxon>Bacteria</taxon>
        <taxon>Bacillati</taxon>
        <taxon>Bacillota</taxon>
        <taxon>Bacilli</taxon>
        <taxon>Bacillales</taxon>
        <taxon>Staphylococcaceae</taxon>
        <taxon>Staphylococcus</taxon>
    </lineage>
</organism>
<proteinExistence type="inferred from homology"/>
<comment type="caution">
    <text evidence="3">The sequence shown here is derived from an EMBL/GenBank/DDBJ whole genome shotgun (WGS) entry which is preliminary data.</text>
</comment>
<dbReference type="RefSeq" id="WP_049428405.1">
    <property type="nucleotide sequence ID" value="NZ_CP134832.1"/>
</dbReference>
<dbReference type="Proteomes" id="UP000291949">
    <property type="component" value="Unassembled WGS sequence"/>
</dbReference>
<dbReference type="InterPro" id="IPR023393">
    <property type="entry name" value="START-like_dom_sf"/>
</dbReference>
<comment type="similarity">
    <text evidence="1">Belongs to the AHA1 family.</text>
</comment>
<evidence type="ECO:0000313" key="3">
    <source>
        <dbReference type="EMBL" id="TBW76664.1"/>
    </source>
</evidence>
<evidence type="ECO:0000256" key="1">
    <source>
        <dbReference type="ARBA" id="ARBA00006817"/>
    </source>
</evidence>
<accession>A0A7Z8E2W6</accession>
<dbReference type="Pfam" id="PF08327">
    <property type="entry name" value="AHSA1"/>
    <property type="match status" value="1"/>
</dbReference>
<evidence type="ECO:0000259" key="2">
    <source>
        <dbReference type="Pfam" id="PF08327"/>
    </source>
</evidence>
<dbReference type="EMBL" id="SCHC01000002">
    <property type="protein sequence ID" value="TBW76664.1"/>
    <property type="molecule type" value="Genomic_DNA"/>
</dbReference>
<dbReference type="SUPFAM" id="SSF55961">
    <property type="entry name" value="Bet v1-like"/>
    <property type="match status" value="1"/>
</dbReference>
<reference evidence="3 4" key="1">
    <citation type="journal article" date="2019" name="Sci. Transl. Med.">
        <title>Quorum sensing between bacterial species on the skin protects against epidermal injury in atopic dermatitis.</title>
        <authorList>
            <person name="Williams M.R."/>
        </authorList>
    </citation>
    <scope>NUCLEOTIDE SEQUENCE [LARGE SCALE GENOMIC DNA]</scope>
    <source>
        <strain evidence="3 4">H8</strain>
    </source>
</reference>
<dbReference type="CDD" id="cd07814">
    <property type="entry name" value="SRPBCC_CalC_Aha1-like"/>
    <property type="match status" value="1"/>
</dbReference>
<evidence type="ECO:0000313" key="4">
    <source>
        <dbReference type="Proteomes" id="UP000291949"/>
    </source>
</evidence>
<name>A0A7Z8E2W6_STACP</name>
<dbReference type="InterPro" id="IPR013538">
    <property type="entry name" value="ASHA1/2-like_C"/>
</dbReference>
<dbReference type="AlphaFoldDB" id="A0A7Z8E2W6"/>
<gene>
    <name evidence="3" type="ORF">EQ811_07285</name>
</gene>